<reference evidence="4 5" key="1">
    <citation type="journal article" date="2021" name="BMC Genomics">
        <title>Telomere-to-telomere genome assembly of asparaginase-producing Trichoderma simmonsii.</title>
        <authorList>
            <person name="Chung D."/>
            <person name="Kwon Y.M."/>
            <person name="Yang Y."/>
        </authorList>
    </citation>
    <scope>NUCLEOTIDE SEQUENCE [LARGE SCALE GENOMIC DNA]</scope>
    <source>
        <strain evidence="4 5">GH-Sj1</strain>
    </source>
</reference>
<keyword evidence="2" id="KW-0539">Nucleus</keyword>
<proteinExistence type="predicted"/>
<evidence type="ECO:0000313" key="5">
    <source>
        <dbReference type="Proteomes" id="UP000826661"/>
    </source>
</evidence>
<accession>A0A8G0LJN2</accession>
<evidence type="ECO:0000256" key="2">
    <source>
        <dbReference type="ARBA" id="ARBA00023242"/>
    </source>
</evidence>
<dbReference type="PANTHER" id="PTHR37534:SF9">
    <property type="entry name" value="ZN(II)2CYS6 TRANSCRIPTION FACTOR (EUROFUNG)"/>
    <property type="match status" value="1"/>
</dbReference>
<sequence>MPSNCLTFSNHCPKSNTRMGKAKSRASMRSYSGCVTCRHRKLKCDEERPVCQNCTKSSRDCRYVERAVFRTFDSSVLLNGKLKNNVDTREPFDDNQTWLSIPRRLTFINIEDPYDYDSPSLPECELENLDQSVVHNLDDETTQTPHAGKGETLDGDRDNLTNFSIALNGDESLAIPRSNDDSHDNILALRLLRHFKEGPGQWMDTFDTGAYFSHKVTVMAATKPLLKSAVCALAAKHLGHCQANMTRRYGELSDERRSILSPFDDRVDWHYQSAKHYGYAIKHLKIAINLGAFETDDADKEELFASITILCTYELMDAPGTAWSAHLSALPLFSPRPDAELILGSPITIPRAAVSGPIFWSLARQDLLCSFISETQTRLDLKDIRLWQNAGLVTDEHGSLMPFYISNAADVEEDARSNELVWLLGKIANHIAAGDALDPKHYALPPGQRPLVGVTQEQLLERWNILIRELQNWRCSLPASFNPSARTTGAELTGAAEEEEEICPLNFEKIWYEAPICAATMQSYHMACILLLTNQPQESTAVRSSVSARLDSYRQSEREALRHAREICGISLTNPPDSVRVHSVQALFVAGQVFTDSQDLQVVLGLLSSIERDLGWTTSHHASRIADLLARRSSDEDPEWIFS</sequence>
<keyword evidence="5" id="KW-1185">Reference proteome</keyword>
<dbReference type="PANTHER" id="PTHR37534">
    <property type="entry name" value="TRANSCRIPTIONAL ACTIVATOR PROTEIN UGA3"/>
    <property type="match status" value="1"/>
</dbReference>
<dbReference type="InterPro" id="IPR001138">
    <property type="entry name" value="Zn2Cys6_DnaBD"/>
</dbReference>
<organism evidence="4 5">
    <name type="scientific">Trichoderma simmonsii</name>
    <dbReference type="NCBI Taxonomy" id="1491479"/>
    <lineage>
        <taxon>Eukaryota</taxon>
        <taxon>Fungi</taxon>
        <taxon>Dikarya</taxon>
        <taxon>Ascomycota</taxon>
        <taxon>Pezizomycotina</taxon>
        <taxon>Sordariomycetes</taxon>
        <taxon>Hypocreomycetidae</taxon>
        <taxon>Hypocreales</taxon>
        <taxon>Hypocreaceae</taxon>
        <taxon>Trichoderma</taxon>
    </lineage>
</organism>
<evidence type="ECO:0000313" key="4">
    <source>
        <dbReference type="EMBL" id="QYT03538.1"/>
    </source>
</evidence>
<dbReference type="InterPro" id="IPR021858">
    <property type="entry name" value="Fun_TF"/>
</dbReference>
<evidence type="ECO:0000256" key="1">
    <source>
        <dbReference type="ARBA" id="ARBA00004123"/>
    </source>
</evidence>
<dbReference type="Pfam" id="PF00172">
    <property type="entry name" value="Zn_clus"/>
    <property type="match status" value="1"/>
</dbReference>
<comment type="subcellular location">
    <subcellularLocation>
        <location evidence="1">Nucleus</location>
    </subcellularLocation>
</comment>
<dbReference type="Pfam" id="PF11951">
    <property type="entry name" value="Fungal_trans_2"/>
    <property type="match status" value="1"/>
</dbReference>
<dbReference type="GO" id="GO:0008270">
    <property type="term" value="F:zinc ion binding"/>
    <property type="evidence" value="ECO:0007669"/>
    <property type="project" value="InterPro"/>
</dbReference>
<dbReference type="PROSITE" id="PS50048">
    <property type="entry name" value="ZN2_CY6_FUNGAL_2"/>
    <property type="match status" value="1"/>
</dbReference>
<dbReference type="Gene3D" id="4.10.240.10">
    <property type="entry name" value="Zn(2)-C6 fungal-type DNA-binding domain"/>
    <property type="match status" value="1"/>
</dbReference>
<dbReference type="Proteomes" id="UP000826661">
    <property type="component" value="Chromosome VI"/>
</dbReference>
<evidence type="ECO:0000259" key="3">
    <source>
        <dbReference type="PROSITE" id="PS50048"/>
    </source>
</evidence>
<dbReference type="AlphaFoldDB" id="A0A8G0LJN2"/>
<dbReference type="PROSITE" id="PS00463">
    <property type="entry name" value="ZN2_CY6_FUNGAL_1"/>
    <property type="match status" value="1"/>
</dbReference>
<dbReference type="SUPFAM" id="SSF57701">
    <property type="entry name" value="Zn2/Cys6 DNA-binding domain"/>
    <property type="match status" value="1"/>
</dbReference>
<gene>
    <name evidence="4" type="ORF">H0G86_010487</name>
</gene>
<dbReference type="GO" id="GO:0005634">
    <property type="term" value="C:nucleus"/>
    <property type="evidence" value="ECO:0007669"/>
    <property type="project" value="UniProtKB-SubCell"/>
</dbReference>
<dbReference type="CDD" id="cd00067">
    <property type="entry name" value="GAL4"/>
    <property type="match status" value="1"/>
</dbReference>
<dbReference type="EMBL" id="CP075869">
    <property type="protein sequence ID" value="QYT03538.1"/>
    <property type="molecule type" value="Genomic_DNA"/>
</dbReference>
<dbReference type="GO" id="GO:0000981">
    <property type="term" value="F:DNA-binding transcription factor activity, RNA polymerase II-specific"/>
    <property type="evidence" value="ECO:0007669"/>
    <property type="project" value="InterPro"/>
</dbReference>
<feature type="domain" description="Zn(2)-C6 fungal-type" evidence="3">
    <location>
        <begin position="33"/>
        <end position="63"/>
    </location>
</feature>
<dbReference type="SMART" id="SM00066">
    <property type="entry name" value="GAL4"/>
    <property type="match status" value="1"/>
</dbReference>
<dbReference type="GO" id="GO:0045944">
    <property type="term" value="P:positive regulation of transcription by RNA polymerase II"/>
    <property type="evidence" value="ECO:0007669"/>
    <property type="project" value="TreeGrafter"/>
</dbReference>
<name>A0A8G0LJN2_9HYPO</name>
<dbReference type="GO" id="GO:0000976">
    <property type="term" value="F:transcription cis-regulatory region binding"/>
    <property type="evidence" value="ECO:0007669"/>
    <property type="project" value="TreeGrafter"/>
</dbReference>
<dbReference type="InterPro" id="IPR036864">
    <property type="entry name" value="Zn2-C6_fun-type_DNA-bd_sf"/>
</dbReference>
<protein>
    <submittedName>
        <fullName evidence="4">Zn(2)-C6 fungal-type domain-containing protein</fullName>
    </submittedName>
</protein>